<dbReference type="PANTHER" id="PTHR30514">
    <property type="entry name" value="GLUCOKINASE"/>
    <property type="match status" value="1"/>
</dbReference>
<name>A0AAU7X943_9HYPH</name>
<dbReference type="InterPro" id="IPR000281">
    <property type="entry name" value="HTH_RpiR"/>
</dbReference>
<dbReference type="InterPro" id="IPR001347">
    <property type="entry name" value="SIS_dom"/>
</dbReference>
<evidence type="ECO:0000259" key="5">
    <source>
        <dbReference type="PROSITE" id="PS51464"/>
    </source>
</evidence>
<keyword evidence="3" id="KW-0804">Transcription</keyword>
<dbReference type="PROSITE" id="PS51464">
    <property type="entry name" value="SIS"/>
    <property type="match status" value="1"/>
</dbReference>
<dbReference type="Gene3D" id="1.10.10.10">
    <property type="entry name" value="Winged helix-like DNA-binding domain superfamily/Winged helix DNA-binding domain"/>
    <property type="match status" value="1"/>
</dbReference>
<dbReference type="Pfam" id="PF01380">
    <property type="entry name" value="SIS"/>
    <property type="match status" value="1"/>
</dbReference>
<keyword evidence="1" id="KW-0805">Transcription regulation</keyword>
<dbReference type="GO" id="GO:0003700">
    <property type="term" value="F:DNA-binding transcription factor activity"/>
    <property type="evidence" value="ECO:0007669"/>
    <property type="project" value="InterPro"/>
</dbReference>
<keyword evidence="2" id="KW-0238">DNA-binding</keyword>
<dbReference type="SUPFAM" id="SSF46689">
    <property type="entry name" value="Homeodomain-like"/>
    <property type="match status" value="1"/>
</dbReference>
<gene>
    <name evidence="6" type="ORF">ABS361_20950</name>
</gene>
<dbReference type="GO" id="GO:0097367">
    <property type="term" value="F:carbohydrate derivative binding"/>
    <property type="evidence" value="ECO:0007669"/>
    <property type="project" value="InterPro"/>
</dbReference>
<dbReference type="KEGG" id="mflg:ABS361_20950"/>
<feature type="domain" description="HTH rpiR-type" evidence="4">
    <location>
        <begin position="11"/>
        <end position="87"/>
    </location>
</feature>
<dbReference type="InterPro" id="IPR036388">
    <property type="entry name" value="WH-like_DNA-bd_sf"/>
</dbReference>
<protein>
    <submittedName>
        <fullName evidence="6">MurR/RpiR family transcriptional regulator</fullName>
    </submittedName>
</protein>
<dbReference type="GO" id="GO:1901135">
    <property type="term" value="P:carbohydrate derivative metabolic process"/>
    <property type="evidence" value="ECO:0007669"/>
    <property type="project" value="InterPro"/>
</dbReference>
<dbReference type="PROSITE" id="PS51071">
    <property type="entry name" value="HTH_RPIR"/>
    <property type="match status" value="1"/>
</dbReference>
<proteinExistence type="predicted"/>
<organism evidence="6">
    <name type="scientific">Methyloraptor flagellatus</name>
    <dbReference type="NCBI Taxonomy" id="3162530"/>
    <lineage>
        <taxon>Bacteria</taxon>
        <taxon>Pseudomonadati</taxon>
        <taxon>Pseudomonadota</taxon>
        <taxon>Alphaproteobacteria</taxon>
        <taxon>Hyphomicrobiales</taxon>
        <taxon>Ancalomicrobiaceae</taxon>
        <taxon>Methyloraptor</taxon>
    </lineage>
</organism>
<dbReference type="InterPro" id="IPR009057">
    <property type="entry name" value="Homeodomain-like_sf"/>
</dbReference>
<dbReference type="GO" id="GO:0003677">
    <property type="term" value="F:DNA binding"/>
    <property type="evidence" value="ECO:0007669"/>
    <property type="project" value="UniProtKB-KW"/>
</dbReference>
<dbReference type="PANTHER" id="PTHR30514:SF18">
    <property type="entry name" value="RPIR-FAMILY TRANSCRIPTIONAL REGULATOR"/>
    <property type="match status" value="1"/>
</dbReference>
<dbReference type="RefSeq" id="WP_407049542.1">
    <property type="nucleotide sequence ID" value="NZ_CP158568.1"/>
</dbReference>
<dbReference type="CDD" id="cd05013">
    <property type="entry name" value="SIS_RpiR"/>
    <property type="match status" value="1"/>
</dbReference>
<dbReference type="SUPFAM" id="SSF53697">
    <property type="entry name" value="SIS domain"/>
    <property type="match status" value="1"/>
</dbReference>
<dbReference type="InterPro" id="IPR035472">
    <property type="entry name" value="RpiR-like_SIS"/>
</dbReference>
<dbReference type="Gene3D" id="3.40.50.10490">
    <property type="entry name" value="Glucose-6-phosphate isomerase like protein, domain 1"/>
    <property type="match status" value="1"/>
</dbReference>
<dbReference type="AlphaFoldDB" id="A0AAU7X943"/>
<evidence type="ECO:0000313" key="6">
    <source>
        <dbReference type="EMBL" id="XBY44449.1"/>
    </source>
</evidence>
<feature type="domain" description="SIS" evidence="5">
    <location>
        <begin position="136"/>
        <end position="273"/>
    </location>
</feature>
<dbReference type="Pfam" id="PF01418">
    <property type="entry name" value="HTH_6"/>
    <property type="match status" value="1"/>
</dbReference>
<dbReference type="InterPro" id="IPR047640">
    <property type="entry name" value="RpiR-like"/>
</dbReference>
<sequence>MDQVVAPTSYDELQSRLIERLPNLPKRLRQCAEFVAAHPDRISFATVAEVAEAAGVQPSAVVRFCQELGFSGYGPFQQLFRDRVARPLPDYATRIAELRAMGRDSPHALLVEFAEAGRLSLQQLVLQVGDDQLNAAVAVLAAARTIHVVGYRRAFPVAAYFAYVLEKLDVPVMLHAGTAGFVPATAIQPDDALLAITFAPYTQATVDLAEAALKRGAKVVGITDSLASPLHQIGALVLLASEVSVGAFRPLSAPLTLAMTLAVSLGGARAPRPDPSV</sequence>
<evidence type="ECO:0000256" key="3">
    <source>
        <dbReference type="ARBA" id="ARBA00023163"/>
    </source>
</evidence>
<dbReference type="EMBL" id="CP158568">
    <property type="protein sequence ID" value="XBY44449.1"/>
    <property type="molecule type" value="Genomic_DNA"/>
</dbReference>
<evidence type="ECO:0000256" key="1">
    <source>
        <dbReference type="ARBA" id="ARBA00023015"/>
    </source>
</evidence>
<evidence type="ECO:0000256" key="2">
    <source>
        <dbReference type="ARBA" id="ARBA00023125"/>
    </source>
</evidence>
<accession>A0AAU7X943</accession>
<reference evidence="6" key="1">
    <citation type="submission" date="2024-06" db="EMBL/GenBank/DDBJ databases">
        <title>Methylostella associata gen. nov., sp. nov., a novel Ancalomicrobiaceae-affiliated facultatively methylotrophic bacteria that feed on methanotrophs of the genus Methylococcus.</title>
        <authorList>
            <person name="Saltykova V."/>
            <person name="Danilova O.V."/>
            <person name="Oshkin I.Y."/>
            <person name="Belova S.E."/>
            <person name="Pimenov N.V."/>
            <person name="Dedysh S.N."/>
        </authorList>
    </citation>
    <scope>NUCLEOTIDE SEQUENCE</scope>
    <source>
        <strain evidence="6">S20</strain>
    </source>
</reference>
<evidence type="ECO:0000259" key="4">
    <source>
        <dbReference type="PROSITE" id="PS51071"/>
    </source>
</evidence>
<dbReference type="InterPro" id="IPR046348">
    <property type="entry name" value="SIS_dom_sf"/>
</dbReference>